<dbReference type="InterPro" id="IPR036230">
    <property type="entry name" value="LeuA_allosteric_dom_sf"/>
</dbReference>
<dbReference type="Proteomes" id="UP000239895">
    <property type="component" value="Unassembled WGS sequence"/>
</dbReference>
<dbReference type="NCBIfam" id="NF002991">
    <property type="entry name" value="PRK03739.1"/>
    <property type="match status" value="1"/>
</dbReference>
<comment type="pathway">
    <text evidence="2 10">Amino-acid biosynthesis; L-leucine biosynthesis; L-leucine from 3-methyl-2-oxobutanoate: step 1/4.</text>
</comment>
<comment type="cofactor">
    <cofactor evidence="10">
        <name>Mg(2+)</name>
        <dbReference type="ChEBI" id="CHEBI:18420"/>
    </cofactor>
</comment>
<comment type="similarity">
    <text evidence="3 10">Belongs to the alpha-IPM synthase/homocitrate synthase family. LeuA type 2 subfamily.</text>
</comment>
<dbReference type="Pfam" id="PF22615">
    <property type="entry name" value="IPMS_D2"/>
    <property type="match status" value="1"/>
</dbReference>
<dbReference type="Gene3D" id="3.30.160.270">
    <property type="match status" value="1"/>
</dbReference>
<dbReference type="InterPro" id="IPR002034">
    <property type="entry name" value="AIPM/Hcit_synth_CS"/>
</dbReference>
<protein>
    <recommendedName>
        <fullName evidence="4 10">2-isopropylmalate synthase</fullName>
        <ecNumber evidence="4 10">2.3.3.13</ecNumber>
    </recommendedName>
    <alternativeName>
        <fullName evidence="10">Alpha-IPM synthase</fullName>
    </alternativeName>
    <alternativeName>
        <fullName evidence="10">Alpha-isopropylmalate synthase</fullName>
    </alternativeName>
</protein>
<feature type="binding site" evidence="10">
    <location>
        <position position="267"/>
    </location>
    <ligand>
        <name>Mg(2+)</name>
        <dbReference type="ChEBI" id="CHEBI:18420"/>
    </ligand>
</feature>
<keyword evidence="10" id="KW-0963">Cytoplasm</keyword>
<dbReference type="EC" id="2.3.3.13" evidence="4 10"/>
<dbReference type="SMART" id="SM00917">
    <property type="entry name" value="LeuA_dimer"/>
    <property type="match status" value="1"/>
</dbReference>
<feature type="binding site" evidence="10">
    <location>
        <position position="265"/>
    </location>
    <ligand>
        <name>Mg(2+)</name>
        <dbReference type="ChEBI" id="CHEBI:18420"/>
    </ligand>
</feature>
<accession>A0ABX5EEM1</accession>
<dbReference type="SUPFAM" id="SSF51569">
    <property type="entry name" value="Aldolase"/>
    <property type="match status" value="1"/>
</dbReference>
<dbReference type="SUPFAM" id="SSF89000">
    <property type="entry name" value="post-HMGL domain-like"/>
    <property type="match status" value="1"/>
</dbReference>
<dbReference type="PANTHER" id="PTHR46911">
    <property type="match status" value="1"/>
</dbReference>
<keyword evidence="7 10" id="KW-0808">Transferase</keyword>
<dbReference type="InterPro" id="IPR005668">
    <property type="entry name" value="IPM_Synthase"/>
</dbReference>
<evidence type="ECO:0000259" key="12">
    <source>
        <dbReference type="PROSITE" id="PS50991"/>
    </source>
</evidence>
<feature type="region of interest" description="Regulatory domain" evidence="10">
    <location>
        <begin position="471"/>
        <end position="593"/>
    </location>
</feature>
<evidence type="ECO:0000256" key="4">
    <source>
        <dbReference type="ARBA" id="ARBA00012973"/>
    </source>
</evidence>
<keyword evidence="14" id="KW-1185">Reference proteome</keyword>
<comment type="catalytic activity">
    <reaction evidence="1 10">
        <text>3-methyl-2-oxobutanoate + acetyl-CoA + H2O = (2S)-2-isopropylmalate + CoA + H(+)</text>
        <dbReference type="Rhea" id="RHEA:21524"/>
        <dbReference type="ChEBI" id="CHEBI:1178"/>
        <dbReference type="ChEBI" id="CHEBI:11851"/>
        <dbReference type="ChEBI" id="CHEBI:15377"/>
        <dbReference type="ChEBI" id="CHEBI:15378"/>
        <dbReference type="ChEBI" id="CHEBI:57287"/>
        <dbReference type="ChEBI" id="CHEBI:57288"/>
        <dbReference type="EC" id="2.3.3.13"/>
    </reaction>
</comment>
<dbReference type="HAMAP" id="MF_00572">
    <property type="entry name" value="LeuA_type2"/>
    <property type="match status" value="1"/>
</dbReference>
<reference evidence="13 14" key="1">
    <citation type="submission" date="2018-03" db="EMBL/GenBank/DDBJ databases">
        <title>Comparative analysis of microorganisms from saline springs in Andes Mountain Range, Colombia.</title>
        <authorList>
            <person name="Rubin E."/>
        </authorList>
    </citation>
    <scope>NUCLEOTIDE SEQUENCE [LARGE SCALE GENOMIC DNA]</scope>
    <source>
        <strain evidence="13 14">CG 23</strain>
    </source>
</reference>
<feature type="compositionally biased region" description="Polar residues" evidence="11">
    <location>
        <begin position="1"/>
        <end position="10"/>
    </location>
</feature>
<evidence type="ECO:0000256" key="7">
    <source>
        <dbReference type="ARBA" id="ARBA00022679"/>
    </source>
</evidence>
<evidence type="ECO:0000256" key="9">
    <source>
        <dbReference type="ARBA" id="ARBA00023304"/>
    </source>
</evidence>
<evidence type="ECO:0000256" key="6">
    <source>
        <dbReference type="ARBA" id="ARBA00022605"/>
    </source>
</evidence>
<dbReference type="CDD" id="cd07942">
    <property type="entry name" value="DRE_TIM_LeuA"/>
    <property type="match status" value="1"/>
</dbReference>
<proteinExistence type="inferred from homology"/>
<keyword evidence="5 10" id="KW-0432">Leucine biosynthesis</keyword>
<evidence type="ECO:0000256" key="5">
    <source>
        <dbReference type="ARBA" id="ARBA00022430"/>
    </source>
</evidence>
<dbReference type="NCBIfam" id="TIGR00970">
    <property type="entry name" value="leuA_yeast"/>
    <property type="match status" value="1"/>
</dbReference>
<dbReference type="PANTHER" id="PTHR46911:SF1">
    <property type="entry name" value="2-ISOPROPYLMALATE SYNTHASE"/>
    <property type="match status" value="1"/>
</dbReference>
<comment type="function">
    <text evidence="10">Catalyzes the condensation of the acetyl group of acetyl-CoA with 3-methyl-2-oxobutanoate (2-ketoisovalerate) to form 3-carboxy-3-hydroxy-4-methylpentanoate (2-isopropylmalate).</text>
</comment>
<keyword evidence="10" id="KW-0460">Magnesium</keyword>
<evidence type="ECO:0000256" key="1">
    <source>
        <dbReference type="ARBA" id="ARBA00000064"/>
    </source>
</evidence>
<dbReference type="SUPFAM" id="SSF110921">
    <property type="entry name" value="2-isopropylmalate synthase LeuA, allosteric (dimerisation) domain"/>
    <property type="match status" value="1"/>
</dbReference>
<dbReference type="PROSITE" id="PS00816">
    <property type="entry name" value="AIPM_HOMOCIT_SYNTH_2"/>
    <property type="match status" value="1"/>
</dbReference>
<evidence type="ECO:0000313" key="13">
    <source>
        <dbReference type="EMBL" id="PRZ05060.1"/>
    </source>
</evidence>
<evidence type="ECO:0000256" key="8">
    <source>
        <dbReference type="ARBA" id="ARBA00022723"/>
    </source>
</evidence>
<feature type="domain" description="Pyruvate carboxyltransferase" evidence="12">
    <location>
        <begin position="52"/>
        <end position="326"/>
    </location>
</feature>
<feature type="binding site" evidence="10">
    <location>
        <position position="61"/>
    </location>
    <ligand>
        <name>Mg(2+)</name>
        <dbReference type="ChEBI" id="CHEBI:18420"/>
    </ligand>
</feature>
<feature type="binding site" evidence="10">
    <location>
        <position position="301"/>
    </location>
    <ligand>
        <name>Mg(2+)</name>
        <dbReference type="ChEBI" id="CHEBI:18420"/>
    </ligand>
</feature>
<dbReference type="InterPro" id="IPR013709">
    <property type="entry name" value="2-isopropylmalate_synth_dimer"/>
</dbReference>
<dbReference type="Pfam" id="PF08502">
    <property type="entry name" value="LeuA_dimer"/>
    <property type="match status" value="1"/>
</dbReference>
<evidence type="ECO:0000256" key="10">
    <source>
        <dbReference type="HAMAP-Rule" id="MF_00572"/>
    </source>
</evidence>
<keyword evidence="6 10" id="KW-0028">Amino-acid biosynthesis</keyword>
<feature type="region of interest" description="Disordered" evidence="11">
    <location>
        <begin position="1"/>
        <end position="20"/>
    </location>
</feature>
<dbReference type="PROSITE" id="PS00815">
    <property type="entry name" value="AIPM_HOMOCIT_SYNTH_1"/>
    <property type="match status" value="1"/>
</dbReference>
<evidence type="ECO:0000256" key="2">
    <source>
        <dbReference type="ARBA" id="ARBA00004689"/>
    </source>
</evidence>
<dbReference type="RefSeq" id="WP_106268395.1">
    <property type="nucleotide sequence ID" value="NZ_PVTX01000008.1"/>
</dbReference>
<evidence type="ECO:0000313" key="14">
    <source>
        <dbReference type="Proteomes" id="UP000239895"/>
    </source>
</evidence>
<keyword evidence="9 10" id="KW-0100">Branched-chain amino acid biosynthesis</keyword>
<comment type="caution">
    <text evidence="13">The sequence shown here is derived from an EMBL/GenBank/DDBJ whole genome shotgun (WGS) entry which is preliminary data.</text>
</comment>
<dbReference type="InterPro" id="IPR000891">
    <property type="entry name" value="PYR_CT"/>
</dbReference>
<comment type="subcellular location">
    <subcellularLocation>
        <location evidence="10">Cytoplasm</location>
    </subcellularLocation>
</comment>
<dbReference type="PROSITE" id="PS50991">
    <property type="entry name" value="PYR_CT"/>
    <property type="match status" value="1"/>
</dbReference>
<dbReference type="Gene3D" id="3.20.20.70">
    <property type="entry name" value="Aldolase class I"/>
    <property type="match status" value="1"/>
</dbReference>
<dbReference type="EMBL" id="PVTX01000008">
    <property type="protein sequence ID" value="PRZ05060.1"/>
    <property type="molecule type" value="Genomic_DNA"/>
</dbReference>
<dbReference type="Pfam" id="PF00682">
    <property type="entry name" value="HMGL-like"/>
    <property type="match status" value="1"/>
</dbReference>
<dbReference type="InterPro" id="IPR013785">
    <property type="entry name" value="Aldolase_TIM"/>
</dbReference>
<comment type="subunit">
    <text evidence="10">Homodimer.</text>
</comment>
<evidence type="ECO:0000256" key="11">
    <source>
        <dbReference type="SAM" id="MobiDB-lite"/>
    </source>
</evidence>
<gene>
    <name evidence="10" type="primary">leuA</name>
    <name evidence="13" type="ORF">BCL65_10839</name>
</gene>
<sequence length="593" mass="65691">MQTAEPSTTGIAAANPQRPSGMPYHRYVPFHEQITVELPDRTWPDRRIEKAPRWCAVDLRDGNQALIEPMDAERKLRMFELLVRMGYKEIEVGFPSASQTDFDFVRTLIESDRIPDDVVIQVLTQCRDHLIERTYDAIRGAKQAIVHIYNSTSILQREVVFRSDMDGIVDIALQGARLCRKLEETVPETTVYYEYSPESYTGTELEFAARISNEVLDVLEPTADRPVIVNLPATVEMATPNVYADSIEWMSRHLKYREHVVLSLHPHNDRGTAVAAAELGYQAGADRIEGCLFGNGERTGNVDLVTLGMNLFGQGIDPQIDFTVGGGIDAIRRTVEYCNQLPVHERHPYVGDLVFTAFSGSHQDAINKGFDHMAARARAEGKDVDDLTWGVPYLPIDPKDLGRSYEAVIRVNSQSGKGGVAYLLKTEHHLELPRRLQIEFSAAVQRHTDTAGKEVTGEDIWRIFSDEYLPVDPSSGLEPWGRLRLRRTRTSSAEDGATLLEVDVVDRGEEHTLTGTGNGPLAAFVDAIAHVGLDVQVLDYAEHALSEGGDASAAAYVECAVGDDVLWGVGVDPSITTASLKAIISAVNRAERR</sequence>
<name>A0ABX5EEM1_9MICO</name>
<dbReference type="InterPro" id="IPR039371">
    <property type="entry name" value="LeuA_N_DRE-TIM"/>
</dbReference>
<keyword evidence="8 10" id="KW-0479">Metal-binding</keyword>
<dbReference type="InterPro" id="IPR054692">
    <property type="entry name" value="LeuA-like_post-cat"/>
</dbReference>
<organism evidence="13 14">
    <name type="scientific">Isoptericola halotolerans</name>
    <dbReference type="NCBI Taxonomy" id="300560"/>
    <lineage>
        <taxon>Bacteria</taxon>
        <taxon>Bacillati</taxon>
        <taxon>Actinomycetota</taxon>
        <taxon>Actinomycetes</taxon>
        <taxon>Micrococcales</taxon>
        <taxon>Promicromonosporaceae</taxon>
        <taxon>Isoptericola</taxon>
    </lineage>
</organism>
<evidence type="ECO:0000256" key="3">
    <source>
        <dbReference type="ARBA" id="ARBA00009767"/>
    </source>
</evidence>